<dbReference type="Proteomes" id="UP000317169">
    <property type="component" value="Unassembled WGS sequence"/>
</dbReference>
<dbReference type="AlphaFoldDB" id="A0A507ZVK5"/>
<dbReference type="RefSeq" id="WP_141420804.1">
    <property type="nucleotide sequence ID" value="NZ_VIAR01000002.1"/>
</dbReference>
<keyword evidence="3" id="KW-0378">Hydrolase</keyword>
<evidence type="ECO:0000256" key="3">
    <source>
        <dbReference type="ARBA" id="ARBA00022801"/>
    </source>
</evidence>
<protein>
    <submittedName>
        <fullName evidence="6">NlpC/P60 family protein</fullName>
    </submittedName>
</protein>
<evidence type="ECO:0000256" key="4">
    <source>
        <dbReference type="ARBA" id="ARBA00022807"/>
    </source>
</evidence>
<dbReference type="InterPro" id="IPR051202">
    <property type="entry name" value="Peptidase_C40"/>
</dbReference>
<evidence type="ECO:0000313" key="7">
    <source>
        <dbReference type="Proteomes" id="UP000317169"/>
    </source>
</evidence>
<proteinExistence type="inferred from homology"/>
<comment type="caution">
    <text evidence="6">The sequence shown here is derived from an EMBL/GenBank/DDBJ whole genome shotgun (WGS) entry which is preliminary data.</text>
</comment>
<dbReference type="InterPro" id="IPR038765">
    <property type="entry name" value="Papain-like_cys_pep_sf"/>
</dbReference>
<dbReference type="Pfam" id="PF00877">
    <property type="entry name" value="NLPC_P60"/>
    <property type="match status" value="1"/>
</dbReference>
<evidence type="ECO:0000313" key="6">
    <source>
        <dbReference type="EMBL" id="TQD40274.1"/>
    </source>
</evidence>
<dbReference type="GO" id="GO:0006508">
    <property type="term" value="P:proteolysis"/>
    <property type="evidence" value="ECO:0007669"/>
    <property type="project" value="UniProtKB-KW"/>
</dbReference>
<keyword evidence="2" id="KW-0645">Protease</keyword>
<dbReference type="SUPFAM" id="SSF54001">
    <property type="entry name" value="Cysteine proteinases"/>
    <property type="match status" value="1"/>
</dbReference>
<dbReference type="GO" id="GO:0008234">
    <property type="term" value="F:cysteine-type peptidase activity"/>
    <property type="evidence" value="ECO:0007669"/>
    <property type="project" value="UniProtKB-KW"/>
</dbReference>
<dbReference type="PANTHER" id="PTHR47053">
    <property type="entry name" value="MUREIN DD-ENDOPEPTIDASE MEPH-RELATED"/>
    <property type="match status" value="1"/>
</dbReference>
<dbReference type="PROSITE" id="PS51935">
    <property type="entry name" value="NLPC_P60"/>
    <property type="match status" value="1"/>
</dbReference>
<gene>
    <name evidence="6" type="ORF">FKR84_03485</name>
</gene>
<name>A0A507ZVK5_9FLAO</name>
<evidence type="ECO:0000256" key="1">
    <source>
        <dbReference type="ARBA" id="ARBA00007074"/>
    </source>
</evidence>
<feature type="domain" description="NlpC/P60" evidence="5">
    <location>
        <begin position="121"/>
        <end position="245"/>
    </location>
</feature>
<dbReference type="Gene3D" id="3.90.1720.10">
    <property type="entry name" value="endopeptidase domain like (from Nostoc punctiforme)"/>
    <property type="match status" value="1"/>
</dbReference>
<accession>A0A507ZVK5</accession>
<dbReference type="EMBL" id="VIAR01000002">
    <property type="protein sequence ID" value="TQD40274.1"/>
    <property type="molecule type" value="Genomic_DNA"/>
</dbReference>
<dbReference type="OrthoDB" id="9813368at2"/>
<dbReference type="InterPro" id="IPR041382">
    <property type="entry name" value="SH3_16"/>
</dbReference>
<reference evidence="6 7" key="1">
    <citation type="submission" date="2019-06" db="EMBL/GenBank/DDBJ databases">
        <title>Flavibacter putida gen. nov., sp. nov., a novel marine bacterium of the family Flavobacteriaceae isolated from coastal seawater.</title>
        <authorList>
            <person name="Feng X."/>
        </authorList>
    </citation>
    <scope>NUCLEOTIDE SEQUENCE [LARGE SCALE GENOMIC DNA]</scope>
    <source>
        <strain evidence="6 7">PLHSN227</strain>
    </source>
</reference>
<dbReference type="Pfam" id="PF18348">
    <property type="entry name" value="SH3_16"/>
    <property type="match status" value="1"/>
</dbReference>
<dbReference type="Gene3D" id="2.30.30.40">
    <property type="entry name" value="SH3 Domains"/>
    <property type="match status" value="1"/>
</dbReference>
<sequence>MQYGICNLNIVPVRLEAADASEMVTQLLYGDHFKVLEKRKNWSKIRIAFDAYEGWIDNKQYLDIEENTYQQLQEQPGNYVSDLVEFAISNTNSLLPVCLGANIAAAKLLENNYDGRSLTGVKNRTSILETAMLYMNAPYLWGGKSPFGIDCSGLTQMVYKLNGYSLFRDASQQAKQGEALSFIEESAAGDLAFFDNNEGEIIHVGIIMPDNYIVHAHGKVRIDRLDHSGIFNSDTKRYTHNLRVIKKIID</sequence>
<dbReference type="InterPro" id="IPR000064">
    <property type="entry name" value="NLP_P60_dom"/>
</dbReference>
<comment type="similarity">
    <text evidence="1">Belongs to the peptidase C40 family.</text>
</comment>
<keyword evidence="4" id="KW-0788">Thiol protease</keyword>
<organism evidence="6 7">
    <name type="scientific">Haloflavibacter putidus</name>
    <dbReference type="NCBI Taxonomy" id="2576776"/>
    <lineage>
        <taxon>Bacteria</taxon>
        <taxon>Pseudomonadati</taxon>
        <taxon>Bacteroidota</taxon>
        <taxon>Flavobacteriia</taxon>
        <taxon>Flavobacteriales</taxon>
        <taxon>Flavobacteriaceae</taxon>
        <taxon>Haloflavibacter</taxon>
    </lineage>
</organism>
<dbReference type="PANTHER" id="PTHR47053:SF1">
    <property type="entry name" value="MUREIN DD-ENDOPEPTIDASE MEPH-RELATED"/>
    <property type="match status" value="1"/>
</dbReference>
<dbReference type="SUPFAM" id="SSF82057">
    <property type="entry name" value="Prokaryotic SH3-related domain"/>
    <property type="match status" value="1"/>
</dbReference>
<keyword evidence="7" id="KW-1185">Reference proteome</keyword>
<evidence type="ECO:0000256" key="2">
    <source>
        <dbReference type="ARBA" id="ARBA00022670"/>
    </source>
</evidence>
<evidence type="ECO:0000259" key="5">
    <source>
        <dbReference type="PROSITE" id="PS51935"/>
    </source>
</evidence>